<evidence type="ECO:0000256" key="1">
    <source>
        <dbReference type="SAM" id="Coils"/>
    </source>
</evidence>
<proteinExistence type="predicted"/>
<feature type="transmembrane region" description="Helical" evidence="2">
    <location>
        <begin position="583"/>
        <end position="603"/>
    </location>
</feature>
<keyword evidence="2" id="KW-0472">Membrane</keyword>
<dbReference type="EMBL" id="BAABHK010000029">
    <property type="protein sequence ID" value="GAA4639777.1"/>
    <property type="molecule type" value="Genomic_DNA"/>
</dbReference>
<sequence length="605" mass="67628">MGGPVTEEVGAVRHDHDHDRELLRRYEPVLAYTRGERFFPVDAEDYIGCCSLWQGEQRLVEAGELTAERLVAEAAERPDTGLSLLLVQRPFDRREVRAHRARAKPPIARSGRLAAVGLIGRVFDVLLRASLFLRGSVPGGVAAAAADLGERHLSRDGATYYGRVVREGGYIVLQYWFLYAMNDWRTTFAGVNDHEGDWESVTVYLAETEDGPRPAWVAVSAHDERGDDLRRRWDDPDLRKEGDHPVVFVGAGSHSGAFLPGQYLVTVNPARLRRYVRWVQRLMALAFPWSREKPHYGVGIPFIDYALGDGERIGPGRARTWRAVPISDETPWVRGFRGLWGRDTRDWVGGERAPAGPRYERDGRVRPLWADPLGWAGLQKIPPTPEEERRDLRARIAALDEEIKAADVEIEQSREELRRLRTTALSLAGHRNTRNLARRRAAEVVKAEAALGLLVRDRTELAEERSAHEATLARPPAPEAAQAHLREPHLPYTPFRGPRTRLLHAWAALSTPLFLLALVGVFVIPHEPVTILLTAVVMFFVTMEAWVKRKLLAFATGLLMLAGGLTVAVGLGLAVIYGGRYVLLAPLVVVAGVLLVVNLRELFHR</sequence>
<comment type="caution">
    <text evidence="3">The sequence shown here is derived from an EMBL/GenBank/DDBJ whole genome shotgun (WGS) entry which is preliminary data.</text>
</comment>
<dbReference type="Proteomes" id="UP001501442">
    <property type="component" value="Unassembled WGS sequence"/>
</dbReference>
<keyword evidence="2" id="KW-0812">Transmembrane</keyword>
<keyword evidence="4" id="KW-1185">Reference proteome</keyword>
<evidence type="ECO:0000313" key="4">
    <source>
        <dbReference type="Proteomes" id="UP001501442"/>
    </source>
</evidence>
<evidence type="ECO:0000313" key="3">
    <source>
        <dbReference type="EMBL" id="GAA4639777.1"/>
    </source>
</evidence>
<protein>
    <submittedName>
        <fullName evidence="3">Uncharacterized protein</fullName>
    </submittedName>
</protein>
<keyword evidence="1" id="KW-0175">Coiled coil</keyword>
<organism evidence="3 4">
    <name type="scientific">Actinoallomurus vinaceus</name>
    <dbReference type="NCBI Taxonomy" id="1080074"/>
    <lineage>
        <taxon>Bacteria</taxon>
        <taxon>Bacillati</taxon>
        <taxon>Actinomycetota</taxon>
        <taxon>Actinomycetes</taxon>
        <taxon>Streptosporangiales</taxon>
        <taxon>Thermomonosporaceae</taxon>
        <taxon>Actinoallomurus</taxon>
    </lineage>
</organism>
<accession>A0ABP8UUL2</accession>
<name>A0ABP8UUL2_9ACTN</name>
<keyword evidence="2" id="KW-1133">Transmembrane helix</keyword>
<feature type="transmembrane region" description="Helical" evidence="2">
    <location>
        <begin position="554"/>
        <end position="577"/>
    </location>
</feature>
<feature type="coiled-coil region" evidence="1">
    <location>
        <begin position="389"/>
        <end position="423"/>
    </location>
</feature>
<reference evidence="4" key="1">
    <citation type="journal article" date="2019" name="Int. J. Syst. Evol. Microbiol.">
        <title>The Global Catalogue of Microorganisms (GCM) 10K type strain sequencing project: providing services to taxonomists for standard genome sequencing and annotation.</title>
        <authorList>
            <consortium name="The Broad Institute Genomics Platform"/>
            <consortium name="The Broad Institute Genome Sequencing Center for Infectious Disease"/>
            <person name="Wu L."/>
            <person name="Ma J."/>
        </authorList>
    </citation>
    <scope>NUCLEOTIDE SEQUENCE [LARGE SCALE GENOMIC DNA]</scope>
    <source>
        <strain evidence="4">JCM 17939</strain>
    </source>
</reference>
<feature type="transmembrane region" description="Helical" evidence="2">
    <location>
        <begin position="502"/>
        <end position="523"/>
    </location>
</feature>
<feature type="transmembrane region" description="Helical" evidence="2">
    <location>
        <begin position="529"/>
        <end position="547"/>
    </location>
</feature>
<gene>
    <name evidence="3" type="ORF">GCM10023196_102740</name>
</gene>
<evidence type="ECO:0000256" key="2">
    <source>
        <dbReference type="SAM" id="Phobius"/>
    </source>
</evidence>